<reference evidence="3" key="1">
    <citation type="submission" date="2020-10" db="EMBL/GenBank/DDBJ databases">
        <title>Phylogeny of dyella-like bacteria.</title>
        <authorList>
            <person name="Fu J."/>
        </authorList>
    </citation>
    <scope>NUCLEOTIDE SEQUENCE</scope>
    <source>
        <strain evidence="3">DHON07</strain>
    </source>
</reference>
<comment type="caution">
    <text evidence="3">The sequence shown here is derived from an EMBL/GenBank/DDBJ whole genome shotgun (WGS) entry which is preliminary data.</text>
</comment>
<keyword evidence="1" id="KW-0732">Signal</keyword>
<organism evidence="3 4">
    <name type="scientific">Dyella mobilis</name>
    <dbReference type="NCBI Taxonomy" id="1849582"/>
    <lineage>
        <taxon>Bacteria</taxon>
        <taxon>Pseudomonadati</taxon>
        <taxon>Pseudomonadota</taxon>
        <taxon>Gammaproteobacteria</taxon>
        <taxon>Lysobacterales</taxon>
        <taxon>Rhodanobacteraceae</taxon>
        <taxon>Dyella</taxon>
    </lineage>
</organism>
<feature type="chain" id="PRO_5045600610" evidence="1">
    <location>
        <begin position="26"/>
        <end position="150"/>
    </location>
</feature>
<dbReference type="SUPFAM" id="SSF74653">
    <property type="entry name" value="TolA/TonB C-terminal domain"/>
    <property type="match status" value="1"/>
</dbReference>
<name>A0ABS2KGE2_9GAMM</name>
<protein>
    <submittedName>
        <fullName evidence="3">Energy transducer TonB</fullName>
    </submittedName>
</protein>
<dbReference type="EMBL" id="JADIKF010000039">
    <property type="protein sequence ID" value="MBM7130169.1"/>
    <property type="molecule type" value="Genomic_DNA"/>
</dbReference>
<evidence type="ECO:0000256" key="1">
    <source>
        <dbReference type="SAM" id="SignalP"/>
    </source>
</evidence>
<keyword evidence="4" id="KW-1185">Reference proteome</keyword>
<dbReference type="PROSITE" id="PS52015">
    <property type="entry name" value="TONB_CTD"/>
    <property type="match status" value="1"/>
</dbReference>
<evidence type="ECO:0000313" key="3">
    <source>
        <dbReference type="EMBL" id="MBM7130169.1"/>
    </source>
</evidence>
<dbReference type="InterPro" id="IPR037682">
    <property type="entry name" value="TonB_C"/>
</dbReference>
<feature type="signal peptide" evidence="1">
    <location>
        <begin position="1"/>
        <end position="25"/>
    </location>
</feature>
<dbReference type="Gene3D" id="3.30.1150.10">
    <property type="match status" value="1"/>
</dbReference>
<dbReference type="Proteomes" id="UP001430193">
    <property type="component" value="Unassembled WGS sequence"/>
</dbReference>
<feature type="domain" description="TonB C-terminal" evidence="2">
    <location>
        <begin position="39"/>
        <end position="135"/>
    </location>
</feature>
<dbReference type="RefSeq" id="WP_204631777.1">
    <property type="nucleotide sequence ID" value="NZ_BSOC01000002.1"/>
</dbReference>
<sequence>MRALTLFGQSLVVAAVLAAGMPAVAQEMRKVAPEQLDHDWILINNRQQGLSVDVPNSGVNIDKPGCVAVAYEIGEDGKPMNLKVAKMNPPSDLGKAAISAVSQFRYGPSLTNKSENPVATYYIVPFNGPDDKAQQAALMAPCKLPGYGQG</sequence>
<dbReference type="Pfam" id="PF03544">
    <property type="entry name" value="TonB_C"/>
    <property type="match status" value="1"/>
</dbReference>
<evidence type="ECO:0000313" key="4">
    <source>
        <dbReference type="Proteomes" id="UP001430193"/>
    </source>
</evidence>
<proteinExistence type="predicted"/>
<accession>A0ABS2KGE2</accession>
<gene>
    <name evidence="3" type="ORF">ISS99_11565</name>
</gene>
<evidence type="ECO:0000259" key="2">
    <source>
        <dbReference type="PROSITE" id="PS52015"/>
    </source>
</evidence>